<name>A0ABW4JFT3_9BACL</name>
<gene>
    <name evidence="2" type="ORF">ACFSB2_10625</name>
</gene>
<reference evidence="3" key="1">
    <citation type="journal article" date="2019" name="Int. J. Syst. Evol. Microbiol.">
        <title>The Global Catalogue of Microorganisms (GCM) 10K type strain sequencing project: providing services to taxonomists for standard genome sequencing and annotation.</title>
        <authorList>
            <consortium name="The Broad Institute Genomics Platform"/>
            <consortium name="The Broad Institute Genome Sequencing Center for Infectious Disease"/>
            <person name="Wu L."/>
            <person name="Ma J."/>
        </authorList>
    </citation>
    <scope>NUCLEOTIDE SEQUENCE [LARGE SCALE GENOMIC DNA]</scope>
    <source>
        <strain evidence="3">CGMCC 1.12286</strain>
    </source>
</reference>
<feature type="signal peptide" evidence="1">
    <location>
        <begin position="1"/>
        <end position="24"/>
    </location>
</feature>
<comment type="caution">
    <text evidence="2">The sequence shown here is derived from an EMBL/GenBank/DDBJ whole genome shotgun (WGS) entry which is preliminary data.</text>
</comment>
<feature type="chain" id="PRO_5046793842" evidence="1">
    <location>
        <begin position="25"/>
        <end position="140"/>
    </location>
</feature>
<dbReference type="Proteomes" id="UP001597079">
    <property type="component" value="Unassembled WGS sequence"/>
</dbReference>
<proteinExistence type="predicted"/>
<evidence type="ECO:0000256" key="1">
    <source>
        <dbReference type="SAM" id="SignalP"/>
    </source>
</evidence>
<evidence type="ECO:0000313" key="3">
    <source>
        <dbReference type="Proteomes" id="UP001597079"/>
    </source>
</evidence>
<sequence>MFSNLKNRIGGWISAAVISTIAMAGLVPTAVASASTQSRAVQAQGVKQTGLKIVASNLDVHHNQSAYITIKTAPGAHCSIEVDYKSGPSHAKGLNAKTAGSSGVVTWVWKVGPSTTLGTWSVYVTAGNRSLHTYLHVQRA</sequence>
<keyword evidence="1" id="KW-0732">Signal</keyword>
<evidence type="ECO:0000313" key="2">
    <source>
        <dbReference type="EMBL" id="MFD1675147.1"/>
    </source>
</evidence>
<protein>
    <submittedName>
        <fullName evidence="2">Uncharacterized protein</fullName>
    </submittedName>
</protein>
<organism evidence="2 3">
    <name type="scientific">Alicyclobacillus fodiniaquatilis</name>
    <dbReference type="NCBI Taxonomy" id="1661150"/>
    <lineage>
        <taxon>Bacteria</taxon>
        <taxon>Bacillati</taxon>
        <taxon>Bacillota</taxon>
        <taxon>Bacilli</taxon>
        <taxon>Bacillales</taxon>
        <taxon>Alicyclobacillaceae</taxon>
        <taxon>Alicyclobacillus</taxon>
    </lineage>
</organism>
<accession>A0ABW4JFT3</accession>
<dbReference type="RefSeq" id="WP_377943021.1">
    <property type="nucleotide sequence ID" value="NZ_JBHUCX010000027.1"/>
</dbReference>
<dbReference type="EMBL" id="JBHUCX010000027">
    <property type="protein sequence ID" value="MFD1675147.1"/>
    <property type="molecule type" value="Genomic_DNA"/>
</dbReference>
<keyword evidence="3" id="KW-1185">Reference proteome</keyword>